<dbReference type="GO" id="GO:0051537">
    <property type="term" value="F:2 iron, 2 sulfur cluster binding"/>
    <property type="evidence" value="ECO:0007669"/>
    <property type="project" value="UniProtKB-KW"/>
</dbReference>
<keyword evidence="4" id="KW-0411">Iron-sulfur</keyword>
<evidence type="ECO:0000256" key="3">
    <source>
        <dbReference type="ARBA" id="ARBA00023004"/>
    </source>
</evidence>
<dbReference type="Proteomes" id="UP000182658">
    <property type="component" value="Unassembled WGS sequence"/>
</dbReference>
<keyword evidence="1" id="KW-0001">2Fe-2S</keyword>
<dbReference type="InterPro" id="IPR036922">
    <property type="entry name" value="Rieske_2Fe-2S_sf"/>
</dbReference>
<dbReference type="AlphaFoldDB" id="A0A1J7I7N9"/>
<protein>
    <recommendedName>
        <fullName evidence="7">Rieske domain-containing protein</fullName>
    </recommendedName>
</protein>
<comment type="cofactor">
    <cofactor evidence="5">
        <name>[2Fe-2S] cluster</name>
        <dbReference type="ChEBI" id="CHEBI:190135"/>
    </cofactor>
</comment>
<accession>A0A1J7I7N9</accession>
<keyword evidence="3" id="KW-0408">Iron</keyword>
<proteinExistence type="predicted"/>
<organism evidence="8 9">
    <name type="scientific">Coniochaeta ligniaria NRRL 30616</name>
    <dbReference type="NCBI Taxonomy" id="1408157"/>
    <lineage>
        <taxon>Eukaryota</taxon>
        <taxon>Fungi</taxon>
        <taxon>Dikarya</taxon>
        <taxon>Ascomycota</taxon>
        <taxon>Pezizomycotina</taxon>
        <taxon>Sordariomycetes</taxon>
        <taxon>Sordariomycetidae</taxon>
        <taxon>Coniochaetales</taxon>
        <taxon>Coniochaetaceae</taxon>
        <taxon>Coniochaeta</taxon>
    </lineage>
</organism>
<dbReference type="STRING" id="1408157.A0A1J7I7N9"/>
<evidence type="ECO:0000256" key="5">
    <source>
        <dbReference type="ARBA" id="ARBA00034078"/>
    </source>
</evidence>
<dbReference type="InParanoid" id="A0A1J7I7N9"/>
<evidence type="ECO:0000256" key="2">
    <source>
        <dbReference type="ARBA" id="ARBA00022723"/>
    </source>
</evidence>
<evidence type="ECO:0000313" key="9">
    <source>
        <dbReference type="Proteomes" id="UP000182658"/>
    </source>
</evidence>
<feature type="domain" description="Rieske" evidence="7">
    <location>
        <begin position="54"/>
        <end position="149"/>
    </location>
</feature>
<dbReference type="PANTHER" id="PTHR21496:SF0">
    <property type="entry name" value="RIESKE DOMAIN-CONTAINING PROTEIN"/>
    <property type="match status" value="1"/>
</dbReference>
<dbReference type="SUPFAM" id="SSF50022">
    <property type="entry name" value="ISP domain"/>
    <property type="match status" value="1"/>
</dbReference>
<dbReference type="CDD" id="cd03467">
    <property type="entry name" value="Rieske"/>
    <property type="match status" value="1"/>
</dbReference>
<sequence length="178" mass="19475">MNFFRAAPKSGSDWFPVGHASSFPDLVSQPLLCKGDATPGCKVFHIPKQDTSQGTEVPIAEIGGPLKEQVLVFRFRGKFHAIDHECPHSSYPLSQGILFDVEDFGVALSAGISCPKHGWSFDLFTGMSDRAAYRLAVWEVQLRQIGEGAHASASSEDTDNGSDATEKEVWVRRKPRIG</sequence>
<dbReference type="PANTHER" id="PTHR21496">
    <property type="entry name" value="FERREDOXIN-RELATED"/>
    <property type="match status" value="1"/>
</dbReference>
<dbReference type="Pfam" id="PF00355">
    <property type="entry name" value="Rieske"/>
    <property type="match status" value="1"/>
</dbReference>
<feature type="region of interest" description="Disordered" evidence="6">
    <location>
        <begin position="149"/>
        <end position="178"/>
    </location>
</feature>
<keyword evidence="2" id="KW-0479">Metal-binding</keyword>
<name>A0A1J7I7N9_9PEZI</name>
<dbReference type="OrthoDB" id="426882at2759"/>
<dbReference type="InterPro" id="IPR017941">
    <property type="entry name" value="Rieske_2Fe-2S"/>
</dbReference>
<gene>
    <name evidence="8" type="ORF">CONLIGDRAFT_586009</name>
</gene>
<evidence type="ECO:0000256" key="1">
    <source>
        <dbReference type="ARBA" id="ARBA00022714"/>
    </source>
</evidence>
<dbReference type="GO" id="GO:0046872">
    <property type="term" value="F:metal ion binding"/>
    <property type="evidence" value="ECO:0007669"/>
    <property type="project" value="UniProtKB-KW"/>
</dbReference>
<dbReference type="Gene3D" id="2.102.10.10">
    <property type="entry name" value="Rieske [2Fe-2S] iron-sulphur domain"/>
    <property type="match status" value="1"/>
</dbReference>
<evidence type="ECO:0000256" key="6">
    <source>
        <dbReference type="SAM" id="MobiDB-lite"/>
    </source>
</evidence>
<evidence type="ECO:0000256" key="4">
    <source>
        <dbReference type="ARBA" id="ARBA00023014"/>
    </source>
</evidence>
<evidence type="ECO:0000313" key="8">
    <source>
        <dbReference type="EMBL" id="OIW23421.1"/>
    </source>
</evidence>
<keyword evidence="9" id="KW-1185">Reference proteome</keyword>
<reference evidence="8 9" key="1">
    <citation type="submission" date="2016-10" db="EMBL/GenBank/DDBJ databases">
        <title>Draft genome sequence of Coniochaeta ligniaria NRRL30616, a lignocellulolytic fungus for bioabatement of inhibitors in plant biomass hydrolysates.</title>
        <authorList>
            <consortium name="DOE Joint Genome Institute"/>
            <person name="Jimenez D.J."/>
            <person name="Hector R.E."/>
            <person name="Riley R."/>
            <person name="Sun H."/>
            <person name="Grigoriev I.V."/>
            <person name="Van Elsas J.D."/>
            <person name="Nichols N.N."/>
        </authorList>
    </citation>
    <scope>NUCLEOTIDE SEQUENCE [LARGE SCALE GENOMIC DNA]</scope>
    <source>
        <strain evidence="8 9">NRRL 30616</strain>
    </source>
</reference>
<dbReference type="PROSITE" id="PS51296">
    <property type="entry name" value="RIESKE"/>
    <property type="match status" value="1"/>
</dbReference>
<evidence type="ECO:0000259" key="7">
    <source>
        <dbReference type="PROSITE" id="PS51296"/>
    </source>
</evidence>
<dbReference type="EMBL" id="KV875106">
    <property type="protein sequence ID" value="OIW23421.1"/>
    <property type="molecule type" value="Genomic_DNA"/>
</dbReference>